<reference evidence="1 2" key="1">
    <citation type="submission" date="2020-08" db="EMBL/GenBank/DDBJ databases">
        <title>Genomic Encyclopedia of Type Strains, Phase IV (KMG-IV): sequencing the most valuable type-strain genomes for metagenomic binning, comparative biology and taxonomic classification.</title>
        <authorList>
            <person name="Goeker M."/>
        </authorList>
    </citation>
    <scope>NUCLEOTIDE SEQUENCE [LARGE SCALE GENOMIC DNA]</scope>
    <source>
        <strain evidence="1 2">DSM 100211</strain>
    </source>
</reference>
<sequence>MKVAVIGNSHLAAFKLGWGLISEEYPTIEATFFGSPANTLHRLEVEDDRLTTRDQKLNKSLIWTSGGLDSIGPDYDRYVLVGMGFSFPHLMAILRHHRPVQYYRGGDEALISDACLDEAMEQTLSDSTAVRTIDKIRRITDAPITYFPNPFQTTECQTKEDFWGLEDARDRMMTFYRAGIARLLDPFCSVVEQPEHTLASPFFTQPEFARDAVKLKRGMKAMYEENDYAHMNDVFGAHALRKVIGGLTP</sequence>
<comment type="caution">
    <text evidence="1">The sequence shown here is derived from an EMBL/GenBank/DDBJ whole genome shotgun (WGS) entry which is preliminary data.</text>
</comment>
<dbReference type="Proteomes" id="UP000574761">
    <property type="component" value="Unassembled WGS sequence"/>
</dbReference>
<gene>
    <name evidence="1" type="ORF">GGQ64_003713</name>
</gene>
<dbReference type="AlphaFoldDB" id="A0A7W6DGC2"/>
<evidence type="ECO:0008006" key="3">
    <source>
        <dbReference type="Google" id="ProtNLM"/>
    </source>
</evidence>
<evidence type="ECO:0000313" key="2">
    <source>
        <dbReference type="Proteomes" id="UP000574761"/>
    </source>
</evidence>
<protein>
    <recommendedName>
        <fullName evidence="3">SGNH/GDSL hydrolase family protein</fullName>
    </recommendedName>
</protein>
<proteinExistence type="predicted"/>
<dbReference type="EMBL" id="JACIEE010000007">
    <property type="protein sequence ID" value="MBB3978479.1"/>
    <property type="molecule type" value="Genomic_DNA"/>
</dbReference>
<name>A0A7W6DGC2_9HYPH</name>
<organism evidence="1 2">
    <name type="scientific">Mycoplana azooxidifex</name>
    <dbReference type="NCBI Taxonomy" id="1636188"/>
    <lineage>
        <taxon>Bacteria</taxon>
        <taxon>Pseudomonadati</taxon>
        <taxon>Pseudomonadota</taxon>
        <taxon>Alphaproteobacteria</taxon>
        <taxon>Hyphomicrobiales</taxon>
        <taxon>Rhizobiaceae</taxon>
        <taxon>Mycoplana</taxon>
    </lineage>
</organism>
<accession>A0A7W6DGC2</accession>
<evidence type="ECO:0000313" key="1">
    <source>
        <dbReference type="EMBL" id="MBB3978479.1"/>
    </source>
</evidence>
<keyword evidence="2" id="KW-1185">Reference proteome</keyword>
<dbReference type="RefSeq" id="WP_183806723.1">
    <property type="nucleotide sequence ID" value="NZ_JACIEE010000007.1"/>
</dbReference>